<gene>
    <name evidence="2" type="ORF">Prum_099700</name>
</gene>
<dbReference type="EMBL" id="BLPG01000002">
    <property type="protein sequence ID" value="GFJ96328.1"/>
    <property type="molecule type" value="Genomic_DNA"/>
</dbReference>
<feature type="transmembrane region" description="Helical" evidence="1">
    <location>
        <begin position="118"/>
        <end position="141"/>
    </location>
</feature>
<dbReference type="PANTHER" id="PTHR36832">
    <property type="entry name" value="SLR1174 PROTEIN-RELATED"/>
    <property type="match status" value="1"/>
</dbReference>
<organism evidence="2 3">
    <name type="scientific">Phytohabitans rumicis</name>
    <dbReference type="NCBI Taxonomy" id="1076125"/>
    <lineage>
        <taxon>Bacteria</taxon>
        <taxon>Bacillati</taxon>
        <taxon>Actinomycetota</taxon>
        <taxon>Actinomycetes</taxon>
        <taxon>Micromonosporales</taxon>
        <taxon>Micromonosporaceae</taxon>
    </lineage>
</organism>
<feature type="transmembrane region" description="Helical" evidence="1">
    <location>
        <begin position="21"/>
        <end position="43"/>
    </location>
</feature>
<dbReference type="PANTHER" id="PTHR36832:SF1">
    <property type="entry name" value="SLR1174 PROTEIN"/>
    <property type="match status" value="1"/>
</dbReference>
<sequence>MSRYLACARMQFATVLTYRADFLLTLGLLLVQIYLLRVVWTAVYADREVAAGVSVHTMIAYATLVSVQYALFTSWRFSQIPQRVREGKVAMDLLRPVGFCGQMLAGQVGGTAATLPFILVVLPFALLVGGAAAPASALAAVCYAVSLLLAYVITQLLALTVGMVAFWTLETTGMFMIYRVAAQFLSGALVPLWFMPEPLRLVAQLLPFQATAYTPTAAYLGQLHGSGLAAALGVQVLWVGLLAALARLVWSRAVYRVVVQGG</sequence>
<proteinExistence type="predicted"/>
<name>A0A6V8LN63_9ACTN</name>
<keyword evidence="1" id="KW-1133">Transmembrane helix</keyword>
<evidence type="ECO:0000313" key="2">
    <source>
        <dbReference type="EMBL" id="GFJ96328.1"/>
    </source>
</evidence>
<dbReference type="RefSeq" id="WP_218577937.1">
    <property type="nucleotide sequence ID" value="NZ_BAABJB010000072.1"/>
</dbReference>
<dbReference type="AlphaFoldDB" id="A0A6V8LN63"/>
<keyword evidence="1" id="KW-0812">Transmembrane</keyword>
<comment type="caution">
    <text evidence="2">The sequence shown here is derived from an EMBL/GenBank/DDBJ whole genome shotgun (WGS) entry which is preliminary data.</text>
</comment>
<feature type="transmembrane region" description="Helical" evidence="1">
    <location>
        <begin position="148"/>
        <end position="169"/>
    </location>
</feature>
<feature type="transmembrane region" description="Helical" evidence="1">
    <location>
        <begin position="175"/>
        <end position="194"/>
    </location>
</feature>
<keyword evidence="3" id="KW-1185">Reference proteome</keyword>
<reference evidence="2 3" key="2">
    <citation type="submission" date="2020-03" db="EMBL/GenBank/DDBJ databases">
        <authorList>
            <person name="Ichikawa N."/>
            <person name="Kimura A."/>
            <person name="Kitahashi Y."/>
            <person name="Uohara A."/>
        </authorList>
    </citation>
    <scope>NUCLEOTIDE SEQUENCE [LARGE SCALE GENOMIC DNA]</scope>
    <source>
        <strain evidence="2 3">NBRC 108638</strain>
    </source>
</reference>
<reference evidence="2 3" key="1">
    <citation type="submission" date="2020-03" db="EMBL/GenBank/DDBJ databases">
        <title>Whole genome shotgun sequence of Phytohabitans rumicis NBRC 108638.</title>
        <authorList>
            <person name="Komaki H."/>
            <person name="Tamura T."/>
        </authorList>
    </citation>
    <scope>NUCLEOTIDE SEQUENCE [LARGE SCALE GENOMIC DNA]</scope>
    <source>
        <strain evidence="2 3">NBRC 108638</strain>
    </source>
</reference>
<dbReference type="Proteomes" id="UP000482960">
    <property type="component" value="Unassembled WGS sequence"/>
</dbReference>
<evidence type="ECO:0000313" key="3">
    <source>
        <dbReference type="Proteomes" id="UP000482960"/>
    </source>
</evidence>
<feature type="transmembrane region" description="Helical" evidence="1">
    <location>
        <begin position="49"/>
        <end position="72"/>
    </location>
</feature>
<accession>A0A6V8LN63</accession>
<dbReference type="Pfam" id="PF06182">
    <property type="entry name" value="ABC2_membrane_6"/>
    <property type="match status" value="1"/>
</dbReference>
<protein>
    <submittedName>
        <fullName evidence="2">ABC transporter permease</fullName>
    </submittedName>
</protein>
<keyword evidence="1" id="KW-0472">Membrane</keyword>
<evidence type="ECO:0000256" key="1">
    <source>
        <dbReference type="SAM" id="Phobius"/>
    </source>
</evidence>
<dbReference type="InterPro" id="IPR010390">
    <property type="entry name" value="ABC-2_transporter-like"/>
</dbReference>
<feature type="transmembrane region" description="Helical" evidence="1">
    <location>
        <begin position="227"/>
        <end position="250"/>
    </location>
</feature>